<feature type="domain" description="AB hydrolase-1" evidence="5">
    <location>
        <begin position="84"/>
        <end position="262"/>
    </location>
</feature>
<organism evidence="7 8">
    <name type="scientific">Wenjunlia tyrosinilytica</name>
    <dbReference type="NCBI Taxonomy" id="1544741"/>
    <lineage>
        <taxon>Bacteria</taxon>
        <taxon>Bacillati</taxon>
        <taxon>Actinomycetota</taxon>
        <taxon>Actinomycetes</taxon>
        <taxon>Kitasatosporales</taxon>
        <taxon>Streptomycetaceae</taxon>
        <taxon>Wenjunlia</taxon>
    </lineage>
</organism>
<comment type="similarity">
    <text evidence="1">Belongs to the peptidase S33 family.</text>
</comment>
<evidence type="ECO:0000256" key="3">
    <source>
        <dbReference type="ARBA" id="ARBA00022801"/>
    </source>
</evidence>
<evidence type="ECO:0000256" key="1">
    <source>
        <dbReference type="ARBA" id="ARBA00010088"/>
    </source>
</evidence>
<evidence type="ECO:0000256" key="4">
    <source>
        <dbReference type="SAM" id="SignalP"/>
    </source>
</evidence>
<evidence type="ECO:0000313" key="8">
    <source>
        <dbReference type="Proteomes" id="UP000641932"/>
    </source>
</evidence>
<dbReference type="AlphaFoldDB" id="A0A917ZTV5"/>
<feature type="chain" id="PRO_5039071265" evidence="4">
    <location>
        <begin position="20"/>
        <end position="489"/>
    </location>
</feature>
<dbReference type="RefSeq" id="WP_189133677.1">
    <property type="nucleotide sequence ID" value="NZ_BMMS01000020.1"/>
</dbReference>
<dbReference type="InterPro" id="IPR000073">
    <property type="entry name" value="AB_hydrolase_1"/>
</dbReference>
<dbReference type="GO" id="GO:0016787">
    <property type="term" value="F:hydrolase activity"/>
    <property type="evidence" value="ECO:0007669"/>
    <property type="project" value="UniProtKB-KW"/>
</dbReference>
<evidence type="ECO:0000313" key="7">
    <source>
        <dbReference type="EMBL" id="GGO93492.1"/>
    </source>
</evidence>
<proteinExistence type="inferred from homology"/>
<protein>
    <submittedName>
        <fullName evidence="7">Peptidase</fullName>
    </submittedName>
</protein>
<keyword evidence="8" id="KW-1185">Reference proteome</keyword>
<dbReference type="PANTHER" id="PTHR43248:SF29">
    <property type="entry name" value="TRIPEPTIDYL AMINOPEPTIDASE"/>
    <property type="match status" value="1"/>
</dbReference>
<dbReference type="PANTHER" id="PTHR43248">
    <property type="entry name" value="2-SUCCINYL-6-HYDROXY-2,4-CYCLOHEXADIENE-1-CARBOXYLATE SYNTHASE"/>
    <property type="match status" value="1"/>
</dbReference>
<reference evidence="7" key="1">
    <citation type="journal article" date="2014" name="Int. J. Syst. Evol. Microbiol.">
        <title>Complete genome sequence of Corynebacterium casei LMG S-19264T (=DSM 44701T), isolated from a smear-ripened cheese.</title>
        <authorList>
            <consortium name="US DOE Joint Genome Institute (JGI-PGF)"/>
            <person name="Walter F."/>
            <person name="Albersmeier A."/>
            <person name="Kalinowski J."/>
            <person name="Ruckert C."/>
        </authorList>
    </citation>
    <scope>NUCLEOTIDE SEQUENCE</scope>
    <source>
        <strain evidence="7">CGMCC 4.7201</strain>
    </source>
</reference>
<dbReference type="EMBL" id="BMMS01000020">
    <property type="protein sequence ID" value="GGO93492.1"/>
    <property type="molecule type" value="Genomic_DNA"/>
</dbReference>
<evidence type="ECO:0000256" key="2">
    <source>
        <dbReference type="ARBA" id="ARBA00022729"/>
    </source>
</evidence>
<keyword evidence="3" id="KW-0378">Hydrolase</keyword>
<feature type="domain" description="Peptidase S33 tripeptidyl aminopeptidase-like C-terminal" evidence="6">
    <location>
        <begin position="387"/>
        <end position="478"/>
    </location>
</feature>
<feature type="signal peptide" evidence="4">
    <location>
        <begin position="1"/>
        <end position="19"/>
    </location>
</feature>
<evidence type="ECO:0000259" key="6">
    <source>
        <dbReference type="Pfam" id="PF08386"/>
    </source>
</evidence>
<sequence length="489" mass="52743">MKLVLGAALAALAVGAALALGPEATSAEPRTVTWHTCPEQQDAPPGAQCGVVRVPVNWSRPDGEKLDIAIVRRRATDTGHRLGTLIFLPGGPGQSGVDAVASTDKLGGSERRFDLVSLDPRGVGRSSAVKCSTKLVLQAVREPVRTSAQFARMKKHSALLGKDCARHSGPVLRHLDAVSAAKDVEAVRAALGERRVTLYGHSYGTLYALKYAELFGSHVRAAVLDGVMDPSIRRREFTATAARSLEQSFGQFADWCRTSSSCLLHKQDTWQVYDRLAVKARAGTLHNAAHPDRPVTLAEFNGELDGMLLTPSWPVIDSYLSALDTGEPWGEDEDDTPKEKTVDYADPAVCADYRLSAPGFPAYAADQRASLRAAPHFGYSPNSLSYVNLCTGFPLRPAHPPTSSHVHTRTPLLLINSRYDNATPIDWARSVQSRLGRAASLVEVDGWGHGMKIFNPGAEQRTVLRYLTDLRVPRSGTVIPGSRPPGIPG</sequence>
<name>A0A917ZTV5_9ACTN</name>
<dbReference type="Proteomes" id="UP000641932">
    <property type="component" value="Unassembled WGS sequence"/>
</dbReference>
<comment type="caution">
    <text evidence="7">The sequence shown here is derived from an EMBL/GenBank/DDBJ whole genome shotgun (WGS) entry which is preliminary data.</text>
</comment>
<evidence type="ECO:0000259" key="5">
    <source>
        <dbReference type="Pfam" id="PF00561"/>
    </source>
</evidence>
<dbReference type="Gene3D" id="3.40.50.1820">
    <property type="entry name" value="alpha/beta hydrolase"/>
    <property type="match status" value="1"/>
</dbReference>
<dbReference type="SUPFAM" id="SSF53474">
    <property type="entry name" value="alpha/beta-Hydrolases"/>
    <property type="match status" value="1"/>
</dbReference>
<reference evidence="7" key="2">
    <citation type="submission" date="2020-09" db="EMBL/GenBank/DDBJ databases">
        <authorList>
            <person name="Sun Q."/>
            <person name="Zhou Y."/>
        </authorList>
    </citation>
    <scope>NUCLEOTIDE SEQUENCE</scope>
    <source>
        <strain evidence="7">CGMCC 4.7201</strain>
    </source>
</reference>
<keyword evidence="2 4" id="KW-0732">Signal</keyword>
<gene>
    <name evidence="7" type="ORF">GCM10012280_46160</name>
</gene>
<dbReference type="InterPro" id="IPR029058">
    <property type="entry name" value="AB_hydrolase_fold"/>
</dbReference>
<accession>A0A917ZTV5</accession>
<dbReference type="Pfam" id="PF00561">
    <property type="entry name" value="Abhydrolase_1"/>
    <property type="match status" value="1"/>
</dbReference>
<dbReference type="InterPro" id="IPR013595">
    <property type="entry name" value="Pept_S33_TAP-like_C"/>
</dbReference>
<dbReference type="InterPro" id="IPR051601">
    <property type="entry name" value="Serine_prot/Carboxylest_S33"/>
</dbReference>
<dbReference type="Pfam" id="PF08386">
    <property type="entry name" value="Abhydrolase_4"/>
    <property type="match status" value="1"/>
</dbReference>